<evidence type="ECO:0000256" key="1">
    <source>
        <dbReference type="SAM" id="MobiDB-lite"/>
    </source>
</evidence>
<organism evidence="3 4">
    <name type="scientific">Parafrankia irregularis</name>
    <dbReference type="NCBI Taxonomy" id="795642"/>
    <lineage>
        <taxon>Bacteria</taxon>
        <taxon>Bacillati</taxon>
        <taxon>Actinomycetota</taxon>
        <taxon>Actinomycetes</taxon>
        <taxon>Frankiales</taxon>
        <taxon>Frankiaceae</taxon>
        <taxon>Parafrankia</taxon>
    </lineage>
</organism>
<keyword evidence="4" id="KW-1185">Reference proteome</keyword>
<name>A0A0S4QIY4_9ACTN</name>
<accession>A0A0S4QIY4</accession>
<dbReference type="AlphaFoldDB" id="A0A0S4QIY4"/>
<feature type="domain" description="DUF4367" evidence="2">
    <location>
        <begin position="336"/>
        <end position="390"/>
    </location>
</feature>
<dbReference type="Pfam" id="PF14285">
    <property type="entry name" value="DUF4367"/>
    <property type="match status" value="1"/>
</dbReference>
<sequence length="393" mass="40135">MGHTSDGVLRRLLDEPAGVTDADREHTAACPRCLAVLATMRADADAVHAALSFAVPAGGEHAAGEHSAGERAVGEHASGDVDAAWRRLVASMPAAGTGRKASAAERGRAHARPRTGRPSFGRRFAGRPAVAALVAAAVLAGAGTAAANGWLQIFQTERVAVIGLGPEDLVALPNLGAYGDLDMVSEPDLRDVDSAATATRRTGLDLPAVTRLPGGIVGEPVYETIDQVEAVFTFSAQRAAQAAADAGETLPPVPPGLDGTRVRMVAGPGAARVWSSGSGAPGLVVARAVAPRAFSTSVPFETVRDYLLSLPGLPADVAAQLRTFAADGSTLPLPVPTEEATTREVKVNGIPATALTSRDGTLTAVVWVQGGVVCAVAGSLTENEILTVARELR</sequence>
<protein>
    <recommendedName>
        <fullName evidence="2">DUF4367 domain-containing protein</fullName>
    </recommendedName>
</protein>
<evidence type="ECO:0000313" key="3">
    <source>
        <dbReference type="EMBL" id="CUU55459.1"/>
    </source>
</evidence>
<evidence type="ECO:0000313" key="4">
    <source>
        <dbReference type="Proteomes" id="UP000198802"/>
    </source>
</evidence>
<evidence type="ECO:0000259" key="2">
    <source>
        <dbReference type="Pfam" id="PF14285"/>
    </source>
</evidence>
<dbReference type="InterPro" id="IPR025377">
    <property type="entry name" value="DUF4367"/>
</dbReference>
<feature type="region of interest" description="Disordered" evidence="1">
    <location>
        <begin position="96"/>
        <end position="122"/>
    </location>
</feature>
<reference evidence="4" key="1">
    <citation type="submission" date="2015-11" db="EMBL/GenBank/DDBJ databases">
        <authorList>
            <person name="Varghese N."/>
        </authorList>
    </citation>
    <scope>NUCLEOTIDE SEQUENCE [LARGE SCALE GENOMIC DNA]</scope>
    <source>
        <strain evidence="4">DSM 45899</strain>
    </source>
</reference>
<proteinExistence type="predicted"/>
<dbReference type="RefSeq" id="WP_091274004.1">
    <property type="nucleotide sequence ID" value="NZ_FAOZ01000005.1"/>
</dbReference>
<dbReference type="EMBL" id="FAOZ01000005">
    <property type="protein sequence ID" value="CUU55459.1"/>
    <property type="molecule type" value="Genomic_DNA"/>
</dbReference>
<gene>
    <name evidence="3" type="ORF">Ga0074812_105109</name>
</gene>
<dbReference type="Proteomes" id="UP000198802">
    <property type="component" value="Unassembled WGS sequence"/>
</dbReference>